<reference evidence="2 3" key="1">
    <citation type="journal article" date="2010" name="Stand. Genomic Sci.">
        <title>Complete genome sequence of Haliangium ochraceum type strain (SMP-2).</title>
        <authorList>
            <consortium name="US DOE Joint Genome Institute (JGI-PGF)"/>
            <person name="Ivanova N."/>
            <person name="Daum C."/>
            <person name="Lang E."/>
            <person name="Abt B."/>
            <person name="Kopitz M."/>
            <person name="Saunders E."/>
            <person name="Lapidus A."/>
            <person name="Lucas S."/>
            <person name="Glavina Del Rio T."/>
            <person name="Nolan M."/>
            <person name="Tice H."/>
            <person name="Copeland A."/>
            <person name="Cheng J.F."/>
            <person name="Chen F."/>
            <person name="Bruce D."/>
            <person name="Goodwin L."/>
            <person name="Pitluck S."/>
            <person name="Mavromatis K."/>
            <person name="Pati A."/>
            <person name="Mikhailova N."/>
            <person name="Chen A."/>
            <person name="Palaniappan K."/>
            <person name="Land M."/>
            <person name="Hauser L."/>
            <person name="Chang Y.J."/>
            <person name="Jeffries C.D."/>
            <person name="Detter J.C."/>
            <person name="Brettin T."/>
            <person name="Rohde M."/>
            <person name="Goker M."/>
            <person name="Bristow J."/>
            <person name="Markowitz V."/>
            <person name="Eisen J.A."/>
            <person name="Hugenholtz P."/>
            <person name="Kyrpides N.C."/>
            <person name="Klenk H.P."/>
        </authorList>
    </citation>
    <scope>NUCLEOTIDE SEQUENCE [LARGE SCALE GENOMIC DNA]</scope>
    <source>
        <strain evidence="3">DSM 14365 / CIP 107738 / JCM 11303 / AJ 13395 / SMP-2</strain>
    </source>
</reference>
<dbReference type="AlphaFoldDB" id="D0LNP2"/>
<sequence>MKPRISPPLLLLALGFFLCGCLRDSYTIPKSALHALAHTDPRVRGEQVRVVQNNSSQDEPPEAPSVQVNAAVAVSVDTHPGAPRHHHTRAQPGKVGGGDKSGSSVTAAAEEADDAVVWLILASVAVVGLALTEGMRFDGWARLHPMQPVHLYGWDGGYMWLPLAEITPEDAEWAERAVISERQGPFEPLRRAPLNRRGFTYSTLLGTSSVPLGTGEAERGFNGHIQFGYFFTKQVGLQFDIAMGWADDADGNLVYDSRNALELDYYPLDLGFLHGGVFGQVGLGRRFDDGPAGDDSFGPLLGAGAHLQLELTTRLALTARAGAAVAYDSLLSDFTVGLSIY</sequence>
<name>D0LNP2_HALO1</name>
<dbReference type="KEGG" id="hoh:Hoch_4453"/>
<dbReference type="OrthoDB" id="5506521at2"/>
<gene>
    <name evidence="2" type="ordered locus">Hoch_4453</name>
</gene>
<keyword evidence="3" id="KW-1185">Reference proteome</keyword>
<feature type="region of interest" description="Disordered" evidence="1">
    <location>
        <begin position="78"/>
        <end position="107"/>
    </location>
</feature>
<protein>
    <submittedName>
        <fullName evidence="2">Uncharacterized protein</fullName>
    </submittedName>
</protein>
<dbReference type="EMBL" id="CP001804">
    <property type="protein sequence ID" value="ACY16947.1"/>
    <property type="molecule type" value="Genomic_DNA"/>
</dbReference>
<accession>D0LNP2</accession>
<organism evidence="2 3">
    <name type="scientific">Haliangium ochraceum (strain DSM 14365 / JCM 11303 / SMP-2)</name>
    <dbReference type="NCBI Taxonomy" id="502025"/>
    <lineage>
        <taxon>Bacteria</taxon>
        <taxon>Pseudomonadati</taxon>
        <taxon>Myxococcota</taxon>
        <taxon>Polyangia</taxon>
        <taxon>Haliangiales</taxon>
        <taxon>Kofleriaceae</taxon>
        <taxon>Haliangium</taxon>
    </lineage>
</organism>
<dbReference type="PROSITE" id="PS51257">
    <property type="entry name" value="PROKAR_LIPOPROTEIN"/>
    <property type="match status" value="1"/>
</dbReference>
<evidence type="ECO:0000256" key="1">
    <source>
        <dbReference type="SAM" id="MobiDB-lite"/>
    </source>
</evidence>
<evidence type="ECO:0000313" key="2">
    <source>
        <dbReference type="EMBL" id="ACY16947.1"/>
    </source>
</evidence>
<dbReference type="STRING" id="502025.Hoch_4453"/>
<dbReference type="HOGENOM" id="CLU_813221_0_0_7"/>
<dbReference type="Proteomes" id="UP000001880">
    <property type="component" value="Chromosome"/>
</dbReference>
<dbReference type="eggNOG" id="ENOG50316TF">
    <property type="taxonomic scope" value="Bacteria"/>
</dbReference>
<proteinExistence type="predicted"/>
<dbReference type="RefSeq" id="WP_012829545.1">
    <property type="nucleotide sequence ID" value="NC_013440.1"/>
</dbReference>
<evidence type="ECO:0000313" key="3">
    <source>
        <dbReference type="Proteomes" id="UP000001880"/>
    </source>
</evidence>